<feature type="chain" id="PRO_5021982866" evidence="1">
    <location>
        <begin position="27"/>
        <end position="461"/>
    </location>
</feature>
<dbReference type="Gene3D" id="2.120.10.80">
    <property type="entry name" value="Kelch-type beta propeller"/>
    <property type="match status" value="1"/>
</dbReference>
<protein>
    <submittedName>
        <fullName evidence="2">Uncharacterized protein</fullName>
    </submittedName>
</protein>
<evidence type="ECO:0000256" key="1">
    <source>
        <dbReference type="SAM" id="SignalP"/>
    </source>
</evidence>
<dbReference type="InterPro" id="IPR015915">
    <property type="entry name" value="Kelch-typ_b-propeller"/>
</dbReference>
<proteinExistence type="predicted"/>
<reference evidence="2 3" key="1">
    <citation type="submission" date="2019-02" db="EMBL/GenBank/DDBJ databases">
        <title>Deep-cultivation of Planctomycetes and their phenomic and genomic characterization uncovers novel biology.</title>
        <authorList>
            <person name="Wiegand S."/>
            <person name="Jogler M."/>
            <person name="Boedeker C."/>
            <person name="Pinto D."/>
            <person name="Vollmers J."/>
            <person name="Rivas-Marin E."/>
            <person name="Kohn T."/>
            <person name="Peeters S.H."/>
            <person name="Heuer A."/>
            <person name="Rast P."/>
            <person name="Oberbeckmann S."/>
            <person name="Bunk B."/>
            <person name="Jeske O."/>
            <person name="Meyerdierks A."/>
            <person name="Storesund J.E."/>
            <person name="Kallscheuer N."/>
            <person name="Luecker S."/>
            <person name="Lage O.M."/>
            <person name="Pohl T."/>
            <person name="Merkel B.J."/>
            <person name="Hornburger P."/>
            <person name="Mueller R.-W."/>
            <person name="Bruemmer F."/>
            <person name="Labrenz M."/>
            <person name="Spormann A.M."/>
            <person name="Op den Camp H."/>
            <person name="Overmann J."/>
            <person name="Amann R."/>
            <person name="Jetten M.S.M."/>
            <person name="Mascher T."/>
            <person name="Medema M.H."/>
            <person name="Devos D.P."/>
            <person name="Kaster A.-K."/>
            <person name="Ovreas L."/>
            <person name="Rohde M."/>
            <person name="Galperin M.Y."/>
            <person name="Jogler C."/>
        </authorList>
    </citation>
    <scope>NUCLEOTIDE SEQUENCE [LARGE SCALE GENOMIC DNA]</scope>
    <source>
        <strain evidence="2 3">ETA_A8</strain>
    </source>
</reference>
<sequence precursor="true">MKIFSDLKAYRLLVTSVCLASCFLLAVDVQAATPHANDPDISRQLKELKPGESLLLPKVKHMADGKPIDGTGRNGPYSRDYTNKMVYAPERQTALYAGGNHGAGRMNDVWEYHLGSNTWHRLHIADGGDHARFKFALMFYPRMILKNPNPELNDKQQAEIATCQPWWNENVVLRDGNFVMRNTGAPLLVGHTWDTLMYDPINKRLVHGTGAHCANLPWLEHRFRGTPLAEVEAAHGKRADGTPWRRPWTFDPATGKWSPYAHSSPIPELDGMAGSLLYIPDRQQAVWYYAAQNTPGAPHVMALWDLKNDTWTDLKPNDGVSLGKLSTQLKVAPISEQQMVYYPPRQQIIAVLGQSTFGYDFASNAWSKLNDSVPFDAHDAKTVFVYDEQAQVCLLCAPNKNQVAAFDPHKNEWRGIEPDGPGIPKPAYNVGKGYYDPTHRVFVVHAANMDRIWVYRHPRAA</sequence>
<dbReference type="InterPro" id="IPR011043">
    <property type="entry name" value="Gal_Oxase/kelch_b-propeller"/>
</dbReference>
<dbReference type="AlphaFoldDB" id="A0A517Y5A7"/>
<accession>A0A517Y5A7</accession>
<keyword evidence="3" id="KW-1185">Reference proteome</keyword>
<dbReference type="OrthoDB" id="239352at2"/>
<dbReference type="EMBL" id="CP036274">
    <property type="protein sequence ID" value="QDU25380.1"/>
    <property type="molecule type" value="Genomic_DNA"/>
</dbReference>
<organism evidence="2 3">
    <name type="scientific">Anatilimnocola aggregata</name>
    <dbReference type="NCBI Taxonomy" id="2528021"/>
    <lineage>
        <taxon>Bacteria</taxon>
        <taxon>Pseudomonadati</taxon>
        <taxon>Planctomycetota</taxon>
        <taxon>Planctomycetia</taxon>
        <taxon>Pirellulales</taxon>
        <taxon>Pirellulaceae</taxon>
        <taxon>Anatilimnocola</taxon>
    </lineage>
</organism>
<feature type="signal peptide" evidence="1">
    <location>
        <begin position="1"/>
        <end position="26"/>
    </location>
</feature>
<evidence type="ECO:0000313" key="3">
    <source>
        <dbReference type="Proteomes" id="UP000315017"/>
    </source>
</evidence>
<dbReference type="RefSeq" id="WP_145084234.1">
    <property type="nucleotide sequence ID" value="NZ_CP036274.1"/>
</dbReference>
<name>A0A517Y5A7_9BACT</name>
<dbReference type="SUPFAM" id="SSF50965">
    <property type="entry name" value="Galactose oxidase, central domain"/>
    <property type="match status" value="1"/>
</dbReference>
<dbReference type="Proteomes" id="UP000315017">
    <property type="component" value="Chromosome"/>
</dbReference>
<evidence type="ECO:0000313" key="2">
    <source>
        <dbReference type="EMBL" id="QDU25380.1"/>
    </source>
</evidence>
<keyword evidence="1" id="KW-0732">Signal</keyword>
<dbReference type="KEGG" id="aagg:ETAA8_04480"/>
<gene>
    <name evidence="2" type="ORF">ETAA8_04480</name>
</gene>